<dbReference type="PANTHER" id="PTHR32258">
    <property type="entry name" value="PROTEIN NETWORKED 4A"/>
    <property type="match status" value="1"/>
</dbReference>
<evidence type="ECO:0000256" key="3">
    <source>
        <dbReference type="SAM" id="Coils"/>
    </source>
</evidence>
<dbReference type="Proteomes" id="UP000298416">
    <property type="component" value="Unassembled WGS sequence"/>
</dbReference>
<organism evidence="8">
    <name type="scientific">Salvia splendens</name>
    <name type="common">Scarlet sage</name>
    <dbReference type="NCBI Taxonomy" id="180675"/>
    <lineage>
        <taxon>Eukaryota</taxon>
        <taxon>Viridiplantae</taxon>
        <taxon>Streptophyta</taxon>
        <taxon>Embryophyta</taxon>
        <taxon>Tracheophyta</taxon>
        <taxon>Spermatophyta</taxon>
        <taxon>Magnoliopsida</taxon>
        <taxon>eudicotyledons</taxon>
        <taxon>Gunneridae</taxon>
        <taxon>Pentapetalae</taxon>
        <taxon>asterids</taxon>
        <taxon>lamiids</taxon>
        <taxon>Lamiales</taxon>
        <taxon>Lamiaceae</taxon>
        <taxon>Nepetoideae</taxon>
        <taxon>Mentheae</taxon>
        <taxon>Salviinae</taxon>
        <taxon>Salvia</taxon>
        <taxon>Salvia subgen. Calosphace</taxon>
        <taxon>core Calosphace</taxon>
    </lineage>
</organism>
<evidence type="ECO:0000256" key="6">
    <source>
        <dbReference type="SAM" id="SignalP"/>
    </source>
</evidence>
<dbReference type="AlphaFoldDB" id="A0A8X8W1S0"/>
<evidence type="ECO:0000256" key="1">
    <source>
        <dbReference type="ARBA" id="ARBA00023054"/>
    </source>
</evidence>
<feature type="chain" id="PRO_5036503380" description="NAB domain-containing protein" evidence="6">
    <location>
        <begin position="19"/>
        <end position="717"/>
    </location>
</feature>
<dbReference type="InterPro" id="IPR051861">
    <property type="entry name" value="NET_actin-binding_domain"/>
</dbReference>
<evidence type="ECO:0000313" key="9">
    <source>
        <dbReference type="Proteomes" id="UP000298416"/>
    </source>
</evidence>
<dbReference type="Pfam" id="PF07765">
    <property type="entry name" value="KIP1"/>
    <property type="match status" value="1"/>
</dbReference>
<dbReference type="Gene3D" id="1.10.287.1490">
    <property type="match status" value="1"/>
</dbReference>
<sequence length="717" mass="81490">MFRIFVFALALVFRLTSCCIVDSRFAAMALIPLAVLFRFGAMAVIALAALFRIRVLILSSIFVCAADWVCVLPWCLDWILSSDHGFITQGFETKHELVKKIGVKLNKMKRLESKKSHSWWWDSHVSPRNSKWLQENLEEMDVNVKRMLKLIEEDADSFAKKAELYFKKRPELVSLVEEFYRMYRALAERYDHVTGELKKNIPSDLRSQGSGVSDVGSEPPSTGPSPDTKPARTKSGPRAAGFEFFLGSNGSGSDLNSKEGDESSTLDSESESDDSSVNNYSSTQSNSEEVGSRRRVVELEAELHEVREKLRVQTEEISNGKQCSHECSEINLAKLSAYEDELRIAKENMEASKEEITRLKIELQKYESLGDLNDVLSSGVLVRRETETLESSIVLEQGQETELQENNIGSEGEVGLEHKIRRLEQELRSAEKKLRESEEEVASLRRELTSKGSSVQNLQDQLKSAQKEVAVWKNKVEREKRDAARLQDRIVRYKTNLSERDQEIRGLKESIGNANKALAEENELLQAEMTRMTKERAYLEDSLKEIDLRCQSLEDDVRRLKSAKDEAEAVLGAQIELLKADIAERDNCVEELNGNLDVWKVKHDMLAAARDELNAKVAALGAEISSRDEHLHELHLQHVKLIVSVEEARKSAEDLRSRVVELEMDVERKQEAILEGAEEKREAIRQLCFSIEHYRSGYHQLLREAVTGQHRLAVTAR</sequence>
<accession>A0A8X8W1S0</accession>
<dbReference type="GO" id="GO:0003779">
    <property type="term" value="F:actin binding"/>
    <property type="evidence" value="ECO:0007669"/>
    <property type="project" value="InterPro"/>
</dbReference>
<feature type="compositionally biased region" description="Low complexity" evidence="4">
    <location>
        <begin position="246"/>
        <end position="255"/>
    </location>
</feature>
<comment type="caution">
    <text evidence="8">The sequence shown here is derived from an EMBL/GenBank/DDBJ whole genome shotgun (WGS) entry which is preliminary data.</text>
</comment>
<feature type="coiled-coil region" evidence="3">
    <location>
        <begin position="413"/>
        <end position="570"/>
    </location>
</feature>
<dbReference type="GO" id="GO:0005774">
    <property type="term" value="C:vacuolar membrane"/>
    <property type="evidence" value="ECO:0007669"/>
    <property type="project" value="TreeGrafter"/>
</dbReference>
<proteinExistence type="inferred from homology"/>
<reference evidence="8" key="1">
    <citation type="submission" date="2018-01" db="EMBL/GenBank/DDBJ databases">
        <authorList>
            <person name="Mao J.F."/>
        </authorList>
    </citation>
    <scope>NUCLEOTIDE SEQUENCE</scope>
    <source>
        <strain evidence="8">Huo1</strain>
        <tissue evidence="8">Leaf</tissue>
    </source>
</reference>
<feature type="coiled-coil region" evidence="3">
    <location>
        <begin position="296"/>
        <end position="369"/>
    </location>
</feature>
<reference evidence="8" key="2">
    <citation type="submission" date="2020-08" db="EMBL/GenBank/DDBJ databases">
        <title>Plant Genome Project.</title>
        <authorList>
            <person name="Zhang R.-G."/>
        </authorList>
    </citation>
    <scope>NUCLEOTIDE SEQUENCE</scope>
    <source>
        <strain evidence="8">Huo1</strain>
        <tissue evidence="8">Leaf</tissue>
    </source>
</reference>
<feature type="domain" description="NAB" evidence="7">
    <location>
        <begin position="117"/>
        <end position="197"/>
    </location>
</feature>
<evidence type="ECO:0000313" key="8">
    <source>
        <dbReference type="EMBL" id="KAG6386470.1"/>
    </source>
</evidence>
<dbReference type="EMBL" id="PNBA02000022">
    <property type="protein sequence ID" value="KAG6386470.1"/>
    <property type="molecule type" value="Genomic_DNA"/>
</dbReference>
<feature type="compositionally biased region" description="Acidic residues" evidence="4">
    <location>
        <begin position="262"/>
        <end position="274"/>
    </location>
</feature>
<dbReference type="Pfam" id="PF24627">
    <property type="entry name" value="PUMA_CC"/>
    <property type="match status" value="1"/>
</dbReference>
<feature type="compositionally biased region" description="Polar residues" evidence="4">
    <location>
        <begin position="277"/>
        <end position="289"/>
    </location>
</feature>
<keyword evidence="1 3" id="KW-0175">Coiled coil</keyword>
<evidence type="ECO:0000256" key="5">
    <source>
        <dbReference type="SAM" id="Phobius"/>
    </source>
</evidence>
<keyword evidence="5" id="KW-0812">Transmembrane</keyword>
<gene>
    <name evidence="8" type="ORF">SASPL_155373</name>
</gene>
<feature type="coiled-coil region" evidence="3">
    <location>
        <begin position="645"/>
        <end position="672"/>
    </location>
</feature>
<name>A0A8X8W1S0_SALSN</name>
<feature type="transmembrane region" description="Helical" evidence="5">
    <location>
        <begin position="28"/>
        <end position="48"/>
    </location>
</feature>
<dbReference type="PANTHER" id="PTHR32258:SF3">
    <property type="entry name" value="PROTEIN NETWORKED 4A"/>
    <property type="match status" value="1"/>
</dbReference>
<comment type="similarity">
    <text evidence="2">Belongs to the NET family.</text>
</comment>
<feature type="signal peptide" evidence="6">
    <location>
        <begin position="1"/>
        <end position="18"/>
    </location>
</feature>
<keyword evidence="6" id="KW-0732">Signal</keyword>
<dbReference type="SUPFAM" id="SSF57997">
    <property type="entry name" value="Tropomyosin"/>
    <property type="match status" value="1"/>
</dbReference>
<dbReference type="InterPro" id="IPR057531">
    <property type="entry name" value="PUMA/OVT1_CC"/>
</dbReference>
<evidence type="ECO:0000259" key="7">
    <source>
        <dbReference type="PROSITE" id="PS51774"/>
    </source>
</evidence>
<keyword evidence="5" id="KW-1133">Transmembrane helix</keyword>
<evidence type="ECO:0000256" key="4">
    <source>
        <dbReference type="SAM" id="MobiDB-lite"/>
    </source>
</evidence>
<protein>
    <recommendedName>
        <fullName evidence="7">NAB domain-containing protein</fullName>
    </recommendedName>
</protein>
<evidence type="ECO:0000256" key="2">
    <source>
        <dbReference type="ARBA" id="ARBA00038006"/>
    </source>
</evidence>
<keyword evidence="9" id="KW-1185">Reference proteome</keyword>
<keyword evidence="5" id="KW-0472">Membrane</keyword>
<feature type="region of interest" description="Disordered" evidence="4">
    <location>
        <begin position="200"/>
        <end position="293"/>
    </location>
</feature>
<dbReference type="PROSITE" id="PS51774">
    <property type="entry name" value="NAB"/>
    <property type="match status" value="1"/>
</dbReference>
<dbReference type="InterPro" id="IPR011684">
    <property type="entry name" value="NAB"/>
</dbReference>